<sequence length="200" mass="22428">MCAAYYLIWTVFACVPFSALASTPPPQRRCQVCSDVNIETHYGAFFRNPRAKLGASSLLQPPKCSWPRSSSSSAQLRRRLQSCSDHCFTLRVTSKSIGSNTSELFGEARGCATAVLSTLPHSKSDCFQRKVQLNTAPKFTVQAEYCFCKNDYCNRQPTKYISRSLFVAPPPKLRSFDCRSDFWIAAVVPVFFNFAYNADV</sequence>
<evidence type="ECO:0000313" key="3">
    <source>
        <dbReference type="Proteomes" id="UP000298663"/>
    </source>
</evidence>
<dbReference type="AlphaFoldDB" id="A0A4U8UNP1"/>
<evidence type="ECO:0008006" key="4">
    <source>
        <dbReference type="Google" id="ProtNLM"/>
    </source>
</evidence>
<name>A0A4U8UNP1_STECR</name>
<evidence type="ECO:0000313" key="2">
    <source>
        <dbReference type="EMBL" id="TMS34299.1"/>
    </source>
</evidence>
<dbReference type="OrthoDB" id="5803885at2759"/>
<dbReference type="EMBL" id="CM016762">
    <property type="protein sequence ID" value="TMS34299.1"/>
    <property type="molecule type" value="Genomic_DNA"/>
</dbReference>
<keyword evidence="3" id="KW-1185">Reference proteome</keyword>
<dbReference type="EMBL" id="AZBU02000001">
    <property type="protein sequence ID" value="TMS34299.1"/>
    <property type="molecule type" value="Genomic_DNA"/>
</dbReference>
<accession>A0A4U8UNP1</accession>
<feature type="chain" id="PRO_5020628906" description="Protein quiver" evidence="1">
    <location>
        <begin position="22"/>
        <end position="200"/>
    </location>
</feature>
<keyword evidence="1" id="KW-0732">Signal</keyword>
<comment type="caution">
    <text evidence="2">The sequence shown here is derived from an EMBL/GenBank/DDBJ whole genome shotgun (WGS) entry which is preliminary data.</text>
</comment>
<protein>
    <recommendedName>
        <fullName evidence="4">Protein quiver</fullName>
    </recommendedName>
</protein>
<feature type="signal peptide" evidence="1">
    <location>
        <begin position="1"/>
        <end position="21"/>
    </location>
</feature>
<reference evidence="2 3" key="2">
    <citation type="journal article" date="2019" name="G3 (Bethesda)">
        <title>Hybrid Assembly of the Genome of the Entomopathogenic Nematode Steinernema carpocapsae Identifies the X-Chromosome.</title>
        <authorList>
            <person name="Serra L."/>
            <person name="Macchietto M."/>
            <person name="Macias-Munoz A."/>
            <person name="McGill C.J."/>
            <person name="Rodriguez I.M."/>
            <person name="Rodriguez B."/>
            <person name="Murad R."/>
            <person name="Mortazavi A."/>
        </authorList>
    </citation>
    <scope>NUCLEOTIDE SEQUENCE [LARGE SCALE GENOMIC DNA]</scope>
    <source>
        <strain evidence="2 3">ALL</strain>
    </source>
</reference>
<proteinExistence type="predicted"/>
<dbReference type="Proteomes" id="UP000298663">
    <property type="component" value="Chromosome X"/>
</dbReference>
<organism evidence="2 3">
    <name type="scientific">Steinernema carpocapsae</name>
    <name type="common">Entomopathogenic nematode</name>
    <dbReference type="NCBI Taxonomy" id="34508"/>
    <lineage>
        <taxon>Eukaryota</taxon>
        <taxon>Metazoa</taxon>
        <taxon>Ecdysozoa</taxon>
        <taxon>Nematoda</taxon>
        <taxon>Chromadorea</taxon>
        <taxon>Rhabditida</taxon>
        <taxon>Tylenchina</taxon>
        <taxon>Panagrolaimomorpha</taxon>
        <taxon>Strongyloidoidea</taxon>
        <taxon>Steinernematidae</taxon>
        <taxon>Steinernema</taxon>
    </lineage>
</organism>
<reference evidence="2 3" key="1">
    <citation type="journal article" date="2015" name="Genome Biol.">
        <title>Comparative genomics of Steinernema reveals deeply conserved gene regulatory networks.</title>
        <authorList>
            <person name="Dillman A.R."/>
            <person name="Macchietto M."/>
            <person name="Porter C.F."/>
            <person name="Rogers A."/>
            <person name="Williams B."/>
            <person name="Antoshechkin I."/>
            <person name="Lee M.M."/>
            <person name="Goodwin Z."/>
            <person name="Lu X."/>
            <person name="Lewis E.E."/>
            <person name="Goodrich-Blair H."/>
            <person name="Stock S.P."/>
            <person name="Adams B.J."/>
            <person name="Sternberg P.W."/>
            <person name="Mortazavi A."/>
        </authorList>
    </citation>
    <scope>NUCLEOTIDE SEQUENCE [LARGE SCALE GENOMIC DNA]</scope>
    <source>
        <strain evidence="2 3">ALL</strain>
    </source>
</reference>
<evidence type="ECO:0000256" key="1">
    <source>
        <dbReference type="SAM" id="SignalP"/>
    </source>
</evidence>
<gene>
    <name evidence="2" type="ORF">L596_001925</name>
</gene>